<gene>
    <name evidence="3" type="ORF">N0B16_00460</name>
</gene>
<evidence type="ECO:0000256" key="1">
    <source>
        <dbReference type="SAM" id="Coils"/>
    </source>
</evidence>
<evidence type="ECO:0000313" key="4">
    <source>
        <dbReference type="Proteomes" id="UP001208114"/>
    </source>
</evidence>
<keyword evidence="2" id="KW-1133">Transmembrane helix</keyword>
<keyword evidence="2" id="KW-0812">Transmembrane</keyword>
<dbReference type="Gene3D" id="1.20.5.340">
    <property type="match status" value="1"/>
</dbReference>
<comment type="caution">
    <text evidence="3">The sequence shown here is derived from an EMBL/GenBank/DDBJ whole genome shotgun (WGS) entry which is preliminary data.</text>
</comment>
<keyword evidence="4" id="KW-1185">Reference proteome</keyword>
<feature type="coiled-coil region" evidence="1">
    <location>
        <begin position="118"/>
        <end position="229"/>
    </location>
</feature>
<keyword evidence="1" id="KW-0175">Coiled coil</keyword>
<evidence type="ECO:0000313" key="3">
    <source>
        <dbReference type="EMBL" id="MCU7612903.1"/>
    </source>
</evidence>
<dbReference type="RefSeq" id="WP_262988758.1">
    <property type="nucleotide sequence ID" value="NZ_JAOTEN010000001.1"/>
</dbReference>
<protein>
    <submittedName>
        <fullName evidence="3">Uncharacterized protein</fullName>
    </submittedName>
</protein>
<proteinExistence type="predicted"/>
<accession>A0ABT2VSC0</accession>
<dbReference type="Proteomes" id="UP001208114">
    <property type="component" value="Unassembled WGS sequence"/>
</dbReference>
<reference evidence="4" key="1">
    <citation type="submission" date="2023-07" db="EMBL/GenBank/DDBJ databases">
        <title>Chryseobacterium sp. GMJ5 Genome sequencing and assembly.</title>
        <authorList>
            <person name="Jung Y."/>
        </authorList>
    </citation>
    <scope>NUCLEOTIDE SEQUENCE [LARGE SCALE GENOMIC DNA]</scope>
    <source>
        <strain evidence="4">GMJ5</strain>
    </source>
</reference>
<evidence type="ECO:0000256" key="2">
    <source>
        <dbReference type="SAM" id="Phobius"/>
    </source>
</evidence>
<feature type="transmembrane region" description="Helical" evidence="2">
    <location>
        <begin position="63"/>
        <end position="85"/>
    </location>
</feature>
<feature type="transmembrane region" description="Helical" evidence="2">
    <location>
        <begin position="20"/>
        <end position="42"/>
    </location>
</feature>
<dbReference type="EMBL" id="JAOTEN010000001">
    <property type="protein sequence ID" value="MCU7612903.1"/>
    <property type="molecule type" value="Genomic_DNA"/>
</dbReference>
<name>A0ABT2VSC0_9FLAO</name>
<keyword evidence="2" id="KW-0472">Membrane</keyword>
<organism evidence="3 4">
    <name type="scientific">Chryseobacterium gilvum</name>
    <dbReference type="NCBI Taxonomy" id="2976534"/>
    <lineage>
        <taxon>Bacteria</taxon>
        <taxon>Pseudomonadati</taxon>
        <taxon>Bacteroidota</taxon>
        <taxon>Flavobacteriia</taxon>
        <taxon>Flavobacteriales</taxon>
        <taxon>Weeksellaceae</taxon>
        <taxon>Chryseobacterium group</taxon>
        <taxon>Chryseobacterium</taxon>
    </lineage>
</organism>
<sequence length="328" mass="39123">MIAPITDFFTNIKDKLTSTFFGTFIFVWILRNWDFVYTFFNFEKNSDLHERITYIRCYFYSKNIYCETPINIVFTIVLIILGYTLVTLTKTISALFDKLMLWITSRIFRKRIISKEEFNEMEAKFNDYSKKYEEQREIVREYSKTRDDQKELIFSKDSEIKDLESEKSKFTTTINEKSEEIHRLQLRYDSAENEMNNLKTEMNLLNGTISRLRIENDTLNNTYKREKSESMAANYNLVTELEILGKELSRNIIKERYFKPQYIILLIEGQKILEYIDENGDIDYFNLTKGVPTDNLLIERATATGQATVITKQEEINQGLEFYMRSRK</sequence>